<gene>
    <name evidence="1" type="ORF">O6H91_05G039900</name>
</gene>
<sequence length="531" mass="56556">MEYYAQAQRSASSFAAGFRVSDSDPGGGFVLSSPLLHEDWPIQHAVPSAAIPMADAGIDEGMWQLNLHPSEGMEPGPAYPERPGEPDCVYYLRTGLCGFGMSCRFNHPRNRQPAAVTGRGRGEYPERVGQPECQYYLKTGTCKFGATCKYHHPRDKGGQPGRVQFNLLGLPFRSGEKECAYYMRTGSCKYGVTCKFHHPQPATAFMPMPNSSLYASAGSPSAPVAQHYPAGISSWPITRGPYLASPRLQAHTSYIIPPQGIVSVAGWSTYPQGPVTPMTPDGQQPTIGPAYLYGGGHQAESLGAGLQGSLGPYSPASGSIGLSTLQSQSTGGQKDLIFPERPGQPECQYYMKTGDCKFGATCRYHHPKDRATPSATCSLSPMGLPIRPGAPPCNYYTRYGICKFGPTCKFDHPLVSLRSSLSASSFTEVAHVVYPAASPLIPSAISGEVPLELGRPVLASIKDSASVSSEQAHDPLASKESFEKVDENVNLSSESGGNSQVGQSLPVQVSTSVTSISMLGNESRADIVGAS</sequence>
<comment type="caution">
    <text evidence="1">The sequence shown here is derived from an EMBL/GenBank/DDBJ whole genome shotgun (WGS) entry which is preliminary data.</text>
</comment>
<accession>A0ACC2DMT3</accession>
<organism evidence="1 2">
    <name type="scientific">Diphasiastrum complanatum</name>
    <name type="common">Issler's clubmoss</name>
    <name type="synonym">Lycopodium complanatum</name>
    <dbReference type="NCBI Taxonomy" id="34168"/>
    <lineage>
        <taxon>Eukaryota</taxon>
        <taxon>Viridiplantae</taxon>
        <taxon>Streptophyta</taxon>
        <taxon>Embryophyta</taxon>
        <taxon>Tracheophyta</taxon>
        <taxon>Lycopodiopsida</taxon>
        <taxon>Lycopodiales</taxon>
        <taxon>Lycopodiaceae</taxon>
        <taxon>Lycopodioideae</taxon>
        <taxon>Diphasiastrum</taxon>
    </lineage>
</organism>
<reference evidence="2" key="1">
    <citation type="journal article" date="2024" name="Proc. Natl. Acad. Sci. U.S.A.">
        <title>Extraordinary preservation of gene collinearity over three hundred million years revealed in homosporous lycophytes.</title>
        <authorList>
            <person name="Li C."/>
            <person name="Wickell D."/>
            <person name="Kuo L.Y."/>
            <person name="Chen X."/>
            <person name="Nie B."/>
            <person name="Liao X."/>
            <person name="Peng D."/>
            <person name="Ji J."/>
            <person name="Jenkins J."/>
            <person name="Williams M."/>
            <person name="Shu S."/>
            <person name="Plott C."/>
            <person name="Barry K."/>
            <person name="Rajasekar S."/>
            <person name="Grimwood J."/>
            <person name="Han X."/>
            <person name="Sun S."/>
            <person name="Hou Z."/>
            <person name="He W."/>
            <person name="Dai G."/>
            <person name="Sun C."/>
            <person name="Schmutz J."/>
            <person name="Leebens-Mack J.H."/>
            <person name="Li F.W."/>
            <person name="Wang L."/>
        </authorList>
    </citation>
    <scope>NUCLEOTIDE SEQUENCE [LARGE SCALE GENOMIC DNA]</scope>
    <source>
        <strain evidence="2">cv. PW_Plant_1</strain>
    </source>
</reference>
<dbReference type="Proteomes" id="UP001162992">
    <property type="component" value="Chromosome 5"/>
</dbReference>
<name>A0ACC2DMT3_DIPCM</name>
<protein>
    <submittedName>
        <fullName evidence="1">Uncharacterized protein</fullName>
    </submittedName>
</protein>
<proteinExistence type="predicted"/>
<keyword evidence="2" id="KW-1185">Reference proteome</keyword>
<evidence type="ECO:0000313" key="2">
    <source>
        <dbReference type="Proteomes" id="UP001162992"/>
    </source>
</evidence>
<evidence type="ECO:0000313" key="1">
    <source>
        <dbReference type="EMBL" id="KAJ7555474.1"/>
    </source>
</evidence>
<dbReference type="EMBL" id="CM055096">
    <property type="protein sequence ID" value="KAJ7555474.1"/>
    <property type="molecule type" value="Genomic_DNA"/>
</dbReference>